<dbReference type="AlphaFoldDB" id="A0A316TNV4"/>
<dbReference type="Proteomes" id="UP000245507">
    <property type="component" value="Unassembled WGS sequence"/>
</dbReference>
<evidence type="ECO:0000313" key="4">
    <source>
        <dbReference type="Proteomes" id="UP000245507"/>
    </source>
</evidence>
<dbReference type="PROSITE" id="PS51257">
    <property type="entry name" value="PROKAR_LIPOPROTEIN"/>
    <property type="match status" value="1"/>
</dbReference>
<evidence type="ECO:0008006" key="5">
    <source>
        <dbReference type="Google" id="ProtNLM"/>
    </source>
</evidence>
<reference evidence="3 4" key="1">
    <citation type="submission" date="2018-05" db="EMBL/GenBank/DDBJ databases">
        <title>Nocardioides silvaticus genome.</title>
        <authorList>
            <person name="Li C."/>
            <person name="Wang G."/>
        </authorList>
    </citation>
    <scope>NUCLEOTIDE SEQUENCE [LARGE SCALE GENOMIC DNA]</scope>
    <source>
        <strain evidence="3 4">CCTCC AB 2018079</strain>
    </source>
</reference>
<keyword evidence="4" id="KW-1185">Reference proteome</keyword>
<protein>
    <recommendedName>
        <fullName evidence="5">WD40 repeat domain-containing protein</fullName>
    </recommendedName>
</protein>
<comment type="caution">
    <text evidence="3">The sequence shown here is derived from an EMBL/GenBank/DDBJ whole genome shotgun (WGS) entry which is preliminary data.</text>
</comment>
<evidence type="ECO:0000256" key="1">
    <source>
        <dbReference type="SAM" id="MobiDB-lite"/>
    </source>
</evidence>
<sequence>MTVKRPSRIAVAAVIAPLAFLAACGDDTGNGSNEAASDPTSASSEPTDATSPATEIDQAGDTDTTAPAAGIDYLADGVWHQADGDEVALPKNDRAYDSAVLWNDQLVATRWDGEVFSIADVFDADGKLVDSFETTAPVAVNDTGTTIAWVATDGEIMTRWADDQVSIGSVTLAAPGETIAYSVAAVTGGPNCYEAEDGCIVYLDSGVGDPQAYDSHGIVDNPISGAVDFGDVSDAGLITYRDKINDDGSCGGLDDLSKADRKPVWETCDFEAGPIAPDNAHIIGLPAYYDGLGLTDITVRDARTGEETGRFAPEGGFIGSWAWSTDGRVVLDAYDGANWHLFALSTDGALEEIADPIKAKDFDSPFTLVRH</sequence>
<proteinExistence type="predicted"/>
<accession>A0A316TNV4</accession>
<feature type="region of interest" description="Disordered" evidence="1">
    <location>
        <begin position="27"/>
        <end position="67"/>
    </location>
</feature>
<feature type="compositionally biased region" description="Polar residues" evidence="1">
    <location>
        <begin position="29"/>
        <end position="53"/>
    </location>
</feature>
<evidence type="ECO:0000256" key="2">
    <source>
        <dbReference type="SAM" id="SignalP"/>
    </source>
</evidence>
<gene>
    <name evidence="3" type="ORF">DJ010_03615</name>
</gene>
<feature type="signal peptide" evidence="2">
    <location>
        <begin position="1"/>
        <end position="22"/>
    </location>
</feature>
<keyword evidence="2" id="KW-0732">Signal</keyword>
<feature type="chain" id="PRO_5038982932" description="WD40 repeat domain-containing protein" evidence="2">
    <location>
        <begin position="23"/>
        <end position="371"/>
    </location>
</feature>
<name>A0A316TNV4_9ACTN</name>
<dbReference type="SUPFAM" id="SSF82171">
    <property type="entry name" value="DPP6 N-terminal domain-like"/>
    <property type="match status" value="1"/>
</dbReference>
<dbReference type="OrthoDB" id="5176683at2"/>
<feature type="compositionally biased region" description="Low complexity" evidence="1">
    <location>
        <begin position="57"/>
        <end position="67"/>
    </location>
</feature>
<dbReference type="RefSeq" id="WP_109692219.1">
    <property type="nucleotide sequence ID" value="NZ_QGDD01000001.1"/>
</dbReference>
<evidence type="ECO:0000313" key="3">
    <source>
        <dbReference type="EMBL" id="PWN04715.1"/>
    </source>
</evidence>
<dbReference type="EMBL" id="QGDD01000001">
    <property type="protein sequence ID" value="PWN04715.1"/>
    <property type="molecule type" value="Genomic_DNA"/>
</dbReference>
<organism evidence="3 4">
    <name type="scientific">Nocardioides silvaticus</name>
    <dbReference type="NCBI Taxonomy" id="2201891"/>
    <lineage>
        <taxon>Bacteria</taxon>
        <taxon>Bacillati</taxon>
        <taxon>Actinomycetota</taxon>
        <taxon>Actinomycetes</taxon>
        <taxon>Propionibacteriales</taxon>
        <taxon>Nocardioidaceae</taxon>
        <taxon>Nocardioides</taxon>
    </lineage>
</organism>